<evidence type="ECO:0000256" key="2">
    <source>
        <dbReference type="ARBA" id="ARBA00022801"/>
    </source>
</evidence>
<dbReference type="GO" id="GO:0006508">
    <property type="term" value="P:proteolysis"/>
    <property type="evidence" value="ECO:0007669"/>
    <property type="project" value="InterPro"/>
</dbReference>
<comment type="caution">
    <text evidence="4">The sequence shown here is derived from an EMBL/GenBank/DDBJ whole genome shotgun (WGS) entry which is preliminary data.</text>
</comment>
<dbReference type="Pfam" id="PF00561">
    <property type="entry name" value="Abhydrolase_1"/>
    <property type="match status" value="1"/>
</dbReference>
<comment type="similarity">
    <text evidence="1">Belongs to the peptidase S33 family.</text>
</comment>
<evidence type="ECO:0000313" key="5">
    <source>
        <dbReference type="Proteomes" id="UP000029736"/>
    </source>
</evidence>
<protein>
    <recommendedName>
        <fullName evidence="3">AB hydrolase-1 domain-containing protein</fullName>
    </recommendedName>
</protein>
<dbReference type="GO" id="GO:0008233">
    <property type="term" value="F:peptidase activity"/>
    <property type="evidence" value="ECO:0007669"/>
    <property type="project" value="InterPro"/>
</dbReference>
<keyword evidence="5" id="KW-1185">Reference proteome</keyword>
<organism evidence="4 5">
    <name type="scientific">Phaeodactylibacter xiamenensis</name>
    <dbReference type="NCBI Taxonomy" id="1524460"/>
    <lineage>
        <taxon>Bacteria</taxon>
        <taxon>Pseudomonadati</taxon>
        <taxon>Bacteroidota</taxon>
        <taxon>Saprospiria</taxon>
        <taxon>Saprospirales</taxon>
        <taxon>Haliscomenobacteraceae</taxon>
        <taxon>Phaeodactylibacter</taxon>
    </lineage>
</organism>
<evidence type="ECO:0000313" key="4">
    <source>
        <dbReference type="EMBL" id="KGE85908.1"/>
    </source>
</evidence>
<feature type="domain" description="AB hydrolase-1" evidence="3">
    <location>
        <begin position="63"/>
        <end position="179"/>
    </location>
</feature>
<dbReference type="RefSeq" id="WP_044226885.1">
    <property type="nucleotide sequence ID" value="NZ_JBKAGJ010000022.1"/>
</dbReference>
<keyword evidence="2" id="KW-0378">Hydrolase</keyword>
<evidence type="ECO:0000256" key="1">
    <source>
        <dbReference type="ARBA" id="ARBA00010088"/>
    </source>
</evidence>
<dbReference type="PANTHER" id="PTHR43798">
    <property type="entry name" value="MONOACYLGLYCEROL LIPASE"/>
    <property type="match status" value="1"/>
</dbReference>
<reference evidence="4 5" key="1">
    <citation type="journal article" date="2014" name="Int. J. Syst. Evol. Microbiol.">
        <title>Phaeodactylibacter xiamenensis gen. nov., sp. nov., a member of the family Saprospiraceae isolated from the marine alga Phaeodactylum tricornutum.</title>
        <authorList>
            <person name="Chen Z.Jr."/>
            <person name="Lei X."/>
            <person name="Lai Q."/>
            <person name="Li Y."/>
            <person name="Zhang B."/>
            <person name="Zhang J."/>
            <person name="Zhang H."/>
            <person name="Yang L."/>
            <person name="Zheng W."/>
            <person name="Tian Y."/>
            <person name="Yu Z."/>
            <person name="Xu H.Jr."/>
            <person name="Zheng T."/>
        </authorList>
    </citation>
    <scope>NUCLEOTIDE SEQUENCE [LARGE SCALE GENOMIC DNA]</scope>
    <source>
        <strain evidence="4 5">KD52</strain>
    </source>
</reference>
<dbReference type="InterPro" id="IPR029058">
    <property type="entry name" value="AB_hydrolase_fold"/>
</dbReference>
<dbReference type="OrthoDB" id="9796770at2"/>
<dbReference type="PANTHER" id="PTHR43798:SF33">
    <property type="entry name" value="HYDROLASE, PUTATIVE (AFU_ORTHOLOGUE AFUA_2G14860)-RELATED"/>
    <property type="match status" value="1"/>
</dbReference>
<proteinExistence type="inferred from homology"/>
<dbReference type="STRING" id="1524460.IX84_25205"/>
<dbReference type="GO" id="GO:0016020">
    <property type="term" value="C:membrane"/>
    <property type="evidence" value="ECO:0007669"/>
    <property type="project" value="TreeGrafter"/>
</dbReference>
<gene>
    <name evidence="4" type="ORF">IX84_25205</name>
</gene>
<dbReference type="InterPro" id="IPR050266">
    <property type="entry name" value="AB_hydrolase_sf"/>
</dbReference>
<accession>A0A098S2A6</accession>
<name>A0A098S2A6_9BACT</name>
<dbReference type="InterPro" id="IPR002410">
    <property type="entry name" value="Peptidase_S33"/>
</dbReference>
<dbReference type="PRINTS" id="PR00793">
    <property type="entry name" value="PROAMNOPTASE"/>
</dbReference>
<dbReference type="AlphaFoldDB" id="A0A098S2A6"/>
<sequence>MIKWVIIWGLLITVVVVSFILFFPKTYAVQSFEVRKGTRYWELNTGSKIGYTKIESGLKEKKNPMVYLHGGPGGKVSDQVIRTLEPLSSFGHDLYFYDQIGSGHSKRLENIAEYSVERHKNDLEEVIGKIGAEKVILIGHSWGSMLATLYLQDHPGRVEKLILTGPGPILPIDRSLMKVLPPEHLKLKEPEYSNKEGNQKTYKLRSKRILKWAYLFEAKLATDKEADDFFTFLNEELSKSTSCVVEEAEEYEGGGGYYAHIMTVKSFSEAENQKGQLKKIKTPVLIIRGQCDNQKWGFTEEYLNLLPNSSLEIVENSGHDLIRGNKEKYFELISEFIGSPDKRKK</sequence>
<dbReference type="Gene3D" id="3.40.50.1820">
    <property type="entry name" value="alpha/beta hydrolase"/>
    <property type="match status" value="1"/>
</dbReference>
<dbReference type="EMBL" id="JPOS01000083">
    <property type="protein sequence ID" value="KGE85908.1"/>
    <property type="molecule type" value="Genomic_DNA"/>
</dbReference>
<dbReference type="Proteomes" id="UP000029736">
    <property type="component" value="Unassembled WGS sequence"/>
</dbReference>
<dbReference type="InterPro" id="IPR000073">
    <property type="entry name" value="AB_hydrolase_1"/>
</dbReference>
<evidence type="ECO:0000259" key="3">
    <source>
        <dbReference type="Pfam" id="PF00561"/>
    </source>
</evidence>
<dbReference type="SUPFAM" id="SSF53474">
    <property type="entry name" value="alpha/beta-Hydrolases"/>
    <property type="match status" value="1"/>
</dbReference>